<dbReference type="EMBL" id="RRYP01000368">
    <property type="protein sequence ID" value="TNV87548.1"/>
    <property type="molecule type" value="Genomic_DNA"/>
</dbReference>
<feature type="transmembrane region" description="Helical" evidence="2">
    <location>
        <begin position="1575"/>
        <end position="1596"/>
    </location>
</feature>
<proteinExistence type="predicted"/>
<keyword evidence="3" id="KW-0732">Signal</keyword>
<protein>
    <recommendedName>
        <fullName evidence="6">TRP C-terminal domain-containing protein</fullName>
    </recommendedName>
</protein>
<gene>
    <name evidence="4" type="ORF">FGO68_gene6265</name>
</gene>
<feature type="region of interest" description="Disordered" evidence="1">
    <location>
        <begin position="1245"/>
        <end position="1328"/>
    </location>
</feature>
<feature type="compositionally biased region" description="Gly residues" evidence="1">
    <location>
        <begin position="1273"/>
        <end position="1298"/>
    </location>
</feature>
<evidence type="ECO:0000256" key="1">
    <source>
        <dbReference type="SAM" id="MobiDB-lite"/>
    </source>
</evidence>
<evidence type="ECO:0000313" key="5">
    <source>
        <dbReference type="Proteomes" id="UP000785679"/>
    </source>
</evidence>
<reference evidence="4" key="1">
    <citation type="submission" date="2019-06" db="EMBL/GenBank/DDBJ databases">
        <authorList>
            <person name="Zheng W."/>
        </authorList>
    </citation>
    <scope>NUCLEOTIDE SEQUENCE</scope>
    <source>
        <strain evidence="4">QDHG01</strain>
    </source>
</reference>
<evidence type="ECO:0008006" key="6">
    <source>
        <dbReference type="Google" id="ProtNLM"/>
    </source>
</evidence>
<evidence type="ECO:0000256" key="3">
    <source>
        <dbReference type="SAM" id="SignalP"/>
    </source>
</evidence>
<keyword evidence="2" id="KW-1133">Transmembrane helix</keyword>
<feature type="chain" id="PRO_5035317174" description="TRP C-terminal domain-containing protein" evidence="3">
    <location>
        <begin position="33"/>
        <end position="1859"/>
    </location>
</feature>
<comment type="caution">
    <text evidence="4">The sequence shown here is derived from an EMBL/GenBank/DDBJ whole genome shotgun (WGS) entry which is preliminary data.</text>
</comment>
<feature type="compositionally biased region" description="Low complexity" evidence="1">
    <location>
        <begin position="1299"/>
        <end position="1320"/>
    </location>
</feature>
<dbReference type="OrthoDB" id="325624at2759"/>
<evidence type="ECO:0000256" key="2">
    <source>
        <dbReference type="SAM" id="Phobius"/>
    </source>
</evidence>
<name>A0A8J8P5D1_HALGN</name>
<dbReference type="Proteomes" id="UP000785679">
    <property type="component" value="Unassembled WGS sequence"/>
</dbReference>
<feature type="compositionally biased region" description="Low complexity" evidence="1">
    <location>
        <begin position="1245"/>
        <end position="1255"/>
    </location>
</feature>
<feature type="transmembrane region" description="Helical" evidence="2">
    <location>
        <begin position="1662"/>
        <end position="1680"/>
    </location>
</feature>
<organism evidence="4 5">
    <name type="scientific">Halteria grandinella</name>
    <dbReference type="NCBI Taxonomy" id="5974"/>
    <lineage>
        <taxon>Eukaryota</taxon>
        <taxon>Sar</taxon>
        <taxon>Alveolata</taxon>
        <taxon>Ciliophora</taxon>
        <taxon>Intramacronucleata</taxon>
        <taxon>Spirotrichea</taxon>
        <taxon>Stichotrichia</taxon>
        <taxon>Sporadotrichida</taxon>
        <taxon>Halteriidae</taxon>
        <taxon>Halteria</taxon>
    </lineage>
</organism>
<keyword evidence="2" id="KW-0812">Transmembrane</keyword>
<evidence type="ECO:0000313" key="4">
    <source>
        <dbReference type="EMBL" id="TNV87548.1"/>
    </source>
</evidence>
<feature type="signal peptide" evidence="3">
    <location>
        <begin position="1"/>
        <end position="32"/>
    </location>
</feature>
<keyword evidence="5" id="KW-1185">Reference proteome</keyword>
<accession>A0A8J8P5D1</accession>
<keyword evidence="2" id="KW-0472">Membrane</keyword>
<feature type="transmembrane region" description="Helical" evidence="2">
    <location>
        <begin position="1729"/>
        <end position="1747"/>
    </location>
</feature>
<sequence length="1859" mass="205414">MRDISHITWNIVKLSSTLSLLLLLVLALPSKGQNYRTCVTTKYPITFGDDTLGGKDSSFDVVDGDENANLVIGGYTISTALCPMQSGQTMAPFVVYISSFLGFRWKKCLSMSPLDTQTPYSSVQSISFNYNGSKVVLALDKPSSLISFTIIILSSADGSITGQYYETTSSSNSGASMTQPNSLYVDSNDNIHYALKLYNRFTYFIIPLVTGATTTGLKASFIFRSDEHFSCSNAYSVLCPTPDCSAVFISGDIQTTPDNCITGMISKWSGASPHWILGKEEGDVINMDESIQLRYMDAKEDKSMTPVNPNYLWACGLVVKSGISYFYIQRIKLLDIATRALDTGTNLQRIHYSSSSSCLGVKADQADLDIAWALVFDQGAGQPFLAKINMLTDTTETTAYTFEDRFTYSDFYLSSSVFLNDKTYYMVGSLKQFLLDDLSTTQDFNSPQGFVHRDILDSSYILPQEAINPDRTPQNPAPSITKISMPIATPIFHSTSLSTYFAQMPTTEGLYMLSNTTTSVSTQVITTGAVWENSYRSAQVLLMPSNPLPLTYDVYLDKDDSTKREFQAILVGKDNTESIDPNKCFTKQFDFHCSGISLPFICNARDRKIQWPSTIAPSATPYQFSFNHRIPALPTSTSLMATRFVSLSVTNICSQTPIGEPSPLFNPPLDPYTITQPMKSYSFSAFTPPDPNCPDIKYELHFKNGGRVSATHPLFKLYPNTKQFTVGPSSANNLAKKYELKFVAIIESDPVNRLEVPFTYEVKHECYLTQITSSLLEQFYYLAGKNKVLPTYMSLYWTQTKSSLCPNFIYQQSATTTNTVFTLPSGSSTLSIDPSIIVGTYYLYIDGFVQRSPTEIYYQKQVTYQLDVKSCLTSAITKYPIDDINYNIYTSQEVNLGLHLWTEHVEGKFINECGPFQFSITYSPAGSQIGIIEVNTINSGDNAGQEVMKIQTIDLGKDGSSIDVTITGRLQAPLTVSDQAIFRINFINGCASAAINVQSPSPDYGVSLDMTKNFILPIFQSAIPLCGSWNYRVPIVKDKDANIVPTSPGGLFAWISGFLSISPMASIPAHQDQSPYMVEISAFQGSYSGQVLFPSTFRVYVFPSGTCTVQSLSPDPHDLATPPTNLMPLKDYVIGDSPLIIIVHPFIQDDPCNLPLQYAVTLENNEPLPGYIQASFPSNGGVELRVYTNVRPVSTESITKHNVVVKACLYNEGGYTLQPKGTLIIPLVISDTELSVEQGGQFVGVQQQQGGNQPQSNTTQKGGNAKPIIQQNGQGGGASQGGGPPGQGPSGQGQGKPGALGNQNGQNKPGQQPQQQGPKQQQEKEQKQVVPLQAVIKQISSNGIVKITFNQKLEQSGLFHRQLNESVLLLSLIKGRPTDSDADLIGITSWKVDTLTQTKLDIQLNFQDPKMISRISQKPDTLNITILDGQFFQSSEYLGERLREGTVITRSIPKQLSQEDSIQSLIKSSQPASTTTNSLVVSNLAINLVMASSLQYLWGMISVMQLILNMPLMNLQFPPHVIHLFTSTQGVASMNLIPMDQIRDALFKFTATQSDMQFQQMGIEGTNFIENMGSMLFYVGIYGVLLGLMGVMKFFTKKYKIMSTLYIKCAKILLFNTAIRIFIEGQLEFSINSFLNLKNLHWETTSDTICSLSALTFATAQLSFPFALWALLWSNFGSLVQSDQNERYGSSYFEIKTSSRAALLYNVLFMVRRLVYAGAAVFLDKHPPIQAFVLIASSLMHLAYIMYARPFMERTLNSMEMFNEGCILIASYHTLIFSDGIPSDNAGEIIDFQYKAGWCLIGIVSVNVLVNMSVMVYQTKMTTTQDFLPATTISQDLSIDKSFASKAKTNESIVKFLPL</sequence>